<accession>A0A2S8SWC1</accession>
<protein>
    <submittedName>
        <fullName evidence="3">NADPH2:quinone reductase</fullName>
    </submittedName>
</protein>
<dbReference type="FunFam" id="3.40.50.720:FF:000244">
    <property type="entry name" value="quinone oxidoreductase"/>
    <property type="match status" value="1"/>
</dbReference>
<dbReference type="GO" id="GO:0003960">
    <property type="term" value="F:quinone reductase (NADPH) activity"/>
    <property type="evidence" value="ECO:0007669"/>
    <property type="project" value="TreeGrafter"/>
</dbReference>
<organism evidence="3 4">
    <name type="scientific">Abditibacterium utsteinense</name>
    <dbReference type="NCBI Taxonomy" id="1960156"/>
    <lineage>
        <taxon>Bacteria</taxon>
        <taxon>Pseudomonadati</taxon>
        <taxon>Abditibacteriota</taxon>
        <taxon>Abditibacteriia</taxon>
        <taxon>Abditibacteriales</taxon>
        <taxon>Abditibacteriaceae</taxon>
        <taxon>Abditibacterium</taxon>
    </lineage>
</organism>
<gene>
    <name evidence="3" type="ORF">B1R32_10297</name>
</gene>
<dbReference type="PANTHER" id="PTHR44154">
    <property type="entry name" value="QUINONE OXIDOREDUCTASE"/>
    <property type="match status" value="1"/>
</dbReference>
<dbReference type="FunCoup" id="A0A2S8SWC1">
    <property type="interactions" value="329"/>
</dbReference>
<dbReference type="InterPro" id="IPR020843">
    <property type="entry name" value="ER"/>
</dbReference>
<dbReference type="InParanoid" id="A0A2S8SWC1"/>
<dbReference type="InterPro" id="IPR013154">
    <property type="entry name" value="ADH-like_N"/>
</dbReference>
<dbReference type="InterPro" id="IPR011032">
    <property type="entry name" value="GroES-like_sf"/>
</dbReference>
<dbReference type="InterPro" id="IPR013149">
    <property type="entry name" value="ADH-like_C"/>
</dbReference>
<dbReference type="Gene3D" id="3.40.50.720">
    <property type="entry name" value="NAD(P)-binding Rossmann-like Domain"/>
    <property type="match status" value="1"/>
</dbReference>
<reference evidence="3 4" key="1">
    <citation type="journal article" date="2018" name="Syst. Appl. Microbiol.">
        <title>Abditibacterium utsteinense sp. nov., the first cultivated member of candidate phylum FBP, isolated from ice-free Antarctic soil samples.</title>
        <authorList>
            <person name="Tahon G."/>
            <person name="Tytgat B."/>
            <person name="Lebbe L."/>
            <person name="Carlier A."/>
            <person name="Willems A."/>
        </authorList>
    </citation>
    <scope>NUCLEOTIDE SEQUENCE [LARGE SCALE GENOMIC DNA]</scope>
    <source>
        <strain evidence="3 4">LMG 29911</strain>
    </source>
</reference>
<keyword evidence="4" id="KW-1185">Reference proteome</keyword>
<sequence>MKAIVVRNYGVPDVLKLEEIAEPNPQNGQVVVEIGAAGVNPVETYRRAGTPPYNSGPLPYTPGSDGAGEIVALGAGVSDWKVGQRVYLFAPKGSGTYAEKCVCDQSEIFALPAHISFEEGAALGVPYATAHRALFGKANAKSGEFVFVHGATGGVGVAAIQLAKRAGLSVGGSAGSAQGEAWLESLGVKYTTNHNAPDYMSDVLGMTCGRGCDIILEMRADKNLGADPQVLAPFGRIVVIGNRGEATVSPRDWMSRDAVIYAMTLFNTPPEELQKIHADLFSGLENGELKPMVGGEFGLQDAARAHEAIGQNTSRGKIILRS</sequence>
<dbReference type="PANTHER" id="PTHR44154:SF1">
    <property type="entry name" value="QUINONE OXIDOREDUCTASE"/>
    <property type="match status" value="1"/>
</dbReference>
<name>A0A2S8SWC1_9BACT</name>
<evidence type="ECO:0000313" key="3">
    <source>
        <dbReference type="EMBL" id="PQV65090.1"/>
    </source>
</evidence>
<feature type="domain" description="Enoyl reductase (ER)" evidence="2">
    <location>
        <begin position="10"/>
        <end position="320"/>
    </location>
</feature>
<dbReference type="EMBL" id="NIGF01000002">
    <property type="protein sequence ID" value="PQV65090.1"/>
    <property type="molecule type" value="Genomic_DNA"/>
</dbReference>
<evidence type="ECO:0000259" key="2">
    <source>
        <dbReference type="SMART" id="SM00829"/>
    </source>
</evidence>
<evidence type="ECO:0000256" key="1">
    <source>
        <dbReference type="ARBA" id="ARBA00022857"/>
    </source>
</evidence>
<comment type="caution">
    <text evidence="3">The sequence shown here is derived from an EMBL/GenBank/DDBJ whole genome shotgun (WGS) entry which is preliminary data.</text>
</comment>
<dbReference type="CDD" id="cd08253">
    <property type="entry name" value="zeta_crystallin"/>
    <property type="match status" value="1"/>
</dbReference>
<dbReference type="AlphaFoldDB" id="A0A2S8SWC1"/>
<dbReference type="SMART" id="SM00829">
    <property type="entry name" value="PKS_ER"/>
    <property type="match status" value="1"/>
</dbReference>
<dbReference type="SUPFAM" id="SSF50129">
    <property type="entry name" value="GroES-like"/>
    <property type="match status" value="1"/>
</dbReference>
<dbReference type="SUPFAM" id="SSF51735">
    <property type="entry name" value="NAD(P)-binding Rossmann-fold domains"/>
    <property type="match status" value="1"/>
</dbReference>
<evidence type="ECO:0000313" key="4">
    <source>
        <dbReference type="Proteomes" id="UP000237684"/>
    </source>
</evidence>
<dbReference type="Proteomes" id="UP000237684">
    <property type="component" value="Unassembled WGS sequence"/>
</dbReference>
<proteinExistence type="predicted"/>
<dbReference type="Gene3D" id="3.90.180.10">
    <property type="entry name" value="Medium-chain alcohol dehydrogenases, catalytic domain"/>
    <property type="match status" value="1"/>
</dbReference>
<keyword evidence="1" id="KW-0521">NADP</keyword>
<dbReference type="InterPro" id="IPR051603">
    <property type="entry name" value="Zinc-ADH_QOR/CCCR"/>
</dbReference>
<dbReference type="GO" id="GO:0005829">
    <property type="term" value="C:cytosol"/>
    <property type="evidence" value="ECO:0007669"/>
    <property type="project" value="TreeGrafter"/>
</dbReference>
<dbReference type="OrthoDB" id="9785812at2"/>
<dbReference type="InterPro" id="IPR036291">
    <property type="entry name" value="NAD(P)-bd_dom_sf"/>
</dbReference>
<dbReference type="GO" id="GO:0070402">
    <property type="term" value="F:NADPH binding"/>
    <property type="evidence" value="ECO:0007669"/>
    <property type="project" value="TreeGrafter"/>
</dbReference>
<dbReference type="Pfam" id="PF08240">
    <property type="entry name" value="ADH_N"/>
    <property type="match status" value="1"/>
</dbReference>
<dbReference type="Pfam" id="PF00107">
    <property type="entry name" value="ADH_zinc_N"/>
    <property type="match status" value="1"/>
</dbReference>
<dbReference type="RefSeq" id="WP_105482401.1">
    <property type="nucleotide sequence ID" value="NZ_NIGF01000002.1"/>
</dbReference>
<dbReference type="GO" id="GO:0003730">
    <property type="term" value="F:mRNA 3'-UTR binding"/>
    <property type="evidence" value="ECO:0007669"/>
    <property type="project" value="TreeGrafter"/>
</dbReference>